<gene>
    <name evidence="1" type="ORF">FKV68_13625</name>
</gene>
<dbReference type="Proteomes" id="UP000510721">
    <property type="component" value="Chromosome"/>
</dbReference>
<dbReference type="KEGG" id="emx:FKV68_13625"/>
<reference evidence="1 2" key="1">
    <citation type="submission" date="2019-06" db="EMBL/GenBank/DDBJ databases">
        <title>Complete genome sequence of Ensifer mexicanus ITTG R7 isolated from nodules of Acacia angustissima (Mill.) Kuntze.</title>
        <authorList>
            <person name="Rincon-Rosales R."/>
            <person name="Rogel M.A."/>
            <person name="Guerrero G."/>
            <person name="Rincon-Molina C.I."/>
            <person name="Lopez-Lopez A."/>
            <person name="Martinez-Romero E."/>
        </authorList>
    </citation>
    <scope>NUCLEOTIDE SEQUENCE [LARGE SCALE GENOMIC DNA]</scope>
    <source>
        <strain evidence="1 2">ITTG R7</strain>
    </source>
</reference>
<sequence length="263" mass="28208">MRVASICVLAPFLALATSGPVHAADILPALAPQPQPEESPEGWTFSFAPYFWMAGLEGDTASFGLPTVEIDQSFSDIIPDLDFGLMAAGEARYGRFSIFTDLQYSKVSTDSATPRGIFADKVDVKTSTFSGLLGAGYNVVDDSSARLDVIGGVKVWSADTEISFRGGILDGVSREDKETWVDGLVGLRGLYSFTPEWYVTGWGLVGAGEADLDWDLVGAIGYNINDRISALAGYRAMGVDYSNDGFTYDVIEHGPIIGVAIRF</sequence>
<evidence type="ECO:0000313" key="1">
    <source>
        <dbReference type="EMBL" id="QLL62402.1"/>
    </source>
</evidence>
<accession>A0A859QDL6</accession>
<dbReference type="InterPro" id="IPR011250">
    <property type="entry name" value="OMP/PagP_B-barrel"/>
</dbReference>
<dbReference type="AlphaFoldDB" id="A0A859QDL6"/>
<name>A0A859QDL6_9HYPH</name>
<dbReference type="RefSeq" id="WP_180938304.1">
    <property type="nucleotide sequence ID" value="NZ_CP041238.1"/>
</dbReference>
<dbReference type="EMBL" id="CP041238">
    <property type="protein sequence ID" value="QLL62402.1"/>
    <property type="molecule type" value="Genomic_DNA"/>
</dbReference>
<evidence type="ECO:0000313" key="2">
    <source>
        <dbReference type="Proteomes" id="UP000510721"/>
    </source>
</evidence>
<protein>
    <submittedName>
        <fullName evidence="1">Uncharacterized protein</fullName>
    </submittedName>
</protein>
<keyword evidence="2" id="KW-1185">Reference proteome</keyword>
<proteinExistence type="predicted"/>
<organism evidence="1 2">
    <name type="scientific">Sinorhizobium mexicanum</name>
    <dbReference type="NCBI Taxonomy" id="375549"/>
    <lineage>
        <taxon>Bacteria</taxon>
        <taxon>Pseudomonadati</taxon>
        <taxon>Pseudomonadota</taxon>
        <taxon>Alphaproteobacteria</taxon>
        <taxon>Hyphomicrobiales</taxon>
        <taxon>Rhizobiaceae</taxon>
        <taxon>Sinorhizobium/Ensifer group</taxon>
        <taxon>Sinorhizobium</taxon>
    </lineage>
</organism>
<dbReference type="SUPFAM" id="SSF56925">
    <property type="entry name" value="OMPA-like"/>
    <property type="match status" value="1"/>
</dbReference>